<evidence type="ECO:0000313" key="2">
    <source>
        <dbReference type="Proteomes" id="UP000295724"/>
    </source>
</evidence>
<dbReference type="InterPro" id="IPR059226">
    <property type="entry name" value="Choice_anch_Q_dom"/>
</dbReference>
<sequence>MRRFNGIYLLGLLFCSNSVFSGIGINGGPCQYSSLTAAIAAANAGDTLYIEPGNYISYIGVIDKDLTLVPGAPAAPDNSGCETELLTADSSAVVINGNGASHDIHGGLGKISNAAQVVFRHLTLDNATAENGGLLAVIEGASLTLDGVRAMNGYATANGGLIWVNSSIAQPSELRLINNSQLYYGEAVGHGGVIAMDNSELYVSSSSLGGTAGNASSVAGQLGGILYLLNSEAGIYGSNTQLNWGNAGVDGGAIYADYSNVTFTNGEIRNNTASNNGGGVAQMQGFFETRYAEIRGNTANGAADDSGGGGLFVTGDAAISVIDNTDVLFNLANKNGGGLWGVDGSQITISNEAEISGNVAFVDGAGVASSAMLTLNDAKLLNNTSPFGVGGGVACLLCTELVVESGTVISGNEANQGGGIYLAKGSSEPTTINASIISDNLASDTAVGFGGGVFLAAGQLVLNSTQLNNNSAIANGGGLYAKRGDEFQTIRDIELNNVVFNGNTTTASSTNQGGGGAYIYSIDNLIVQDVLFNQNDSDNIGGALYINYIDQISIDNSVFSFNSGGSGAAVFNANSAATINNSTFQNNVATSHGGAWNQIGSELLISNSTFSENAANYAGALRLSHVDVVVLNSQYIGNHANSSGGAMYLSNTQAEIRSEYGTGEAVCDPSQLGFNAYCTQFIDNTAGEYGGAVYTFNNSTLDTESLAFLGGYWTGNDAVLAGSVLFLFSEEGSQFQIQNGLMHHNGSAVNESSVIEVDINGLLDMSSLTLVENQGPPLNVVSLATDLNLINSIFYNNSQGPYVDFAVSFTRACNNIQNPQGTSQSMGGNLGDPIFVTDGRGPYRLAANSPSLDACSSGPSTDLDGLFRPGSNAMYDQGAFEMDGIGLEDIIFASGFQN</sequence>
<accession>A0A4R6XXG3</accession>
<evidence type="ECO:0000313" key="1">
    <source>
        <dbReference type="EMBL" id="TDR22363.1"/>
    </source>
</evidence>
<dbReference type="InterPro" id="IPR012334">
    <property type="entry name" value="Pectin_lyas_fold"/>
</dbReference>
<organism evidence="1 2">
    <name type="scientific">Marinicella litoralis</name>
    <dbReference type="NCBI Taxonomy" id="644220"/>
    <lineage>
        <taxon>Bacteria</taxon>
        <taxon>Pseudomonadati</taxon>
        <taxon>Pseudomonadota</taxon>
        <taxon>Gammaproteobacteria</taxon>
        <taxon>Lysobacterales</taxon>
        <taxon>Marinicellaceae</taxon>
        <taxon>Marinicella</taxon>
    </lineage>
</organism>
<dbReference type="AlphaFoldDB" id="A0A4R6XXG3"/>
<dbReference type="NCBIfam" id="NF041518">
    <property type="entry name" value="choice_anch_Q"/>
    <property type="match status" value="1"/>
</dbReference>
<dbReference type="Proteomes" id="UP000295724">
    <property type="component" value="Unassembled WGS sequence"/>
</dbReference>
<dbReference type="RefSeq" id="WP_133566448.1">
    <property type="nucleotide sequence ID" value="NZ_NIHB01000002.1"/>
</dbReference>
<reference evidence="1 2" key="1">
    <citation type="submission" date="2019-03" db="EMBL/GenBank/DDBJ databases">
        <title>Genomic Encyclopedia of Type Strains, Phase IV (KMG-IV): sequencing the most valuable type-strain genomes for metagenomic binning, comparative biology and taxonomic classification.</title>
        <authorList>
            <person name="Goeker M."/>
        </authorList>
    </citation>
    <scope>NUCLEOTIDE SEQUENCE [LARGE SCALE GENOMIC DNA]</scope>
    <source>
        <strain evidence="1 2">DSM 25488</strain>
    </source>
</reference>
<keyword evidence="2" id="KW-1185">Reference proteome</keyword>
<dbReference type="EMBL" id="SNZB01000002">
    <property type="protein sequence ID" value="TDR22363.1"/>
    <property type="molecule type" value="Genomic_DNA"/>
</dbReference>
<proteinExistence type="predicted"/>
<dbReference type="InterPro" id="IPR011050">
    <property type="entry name" value="Pectin_lyase_fold/virulence"/>
</dbReference>
<dbReference type="PANTHER" id="PTHR11319">
    <property type="entry name" value="G PROTEIN-COUPLED RECEPTOR-RELATED"/>
    <property type="match status" value="1"/>
</dbReference>
<dbReference type="InterPro" id="IPR006626">
    <property type="entry name" value="PbH1"/>
</dbReference>
<dbReference type="PANTHER" id="PTHR11319:SF35">
    <property type="entry name" value="OUTER MEMBRANE PROTEIN PMPC-RELATED"/>
    <property type="match status" value="1"/>
</dbReference>
<name>A0A4R6XXG3_9GAMM</name>
<comment type="caution">
    <text evidence="1">The sequence shown here is derived from an EMBL/GenBank/DDBJ whole genome shotgun (WGS) entry which is preliminary data.</text>
</comment>
<protein>
    <submittedName>
        <fullName evidence="1">Putative outer membrane repeat protein</fullName>
    </submittedName>
</protein>
<dbReference type="SUPFAM" id="SSF51126">
    <property type="entry name" value="Pectin lyase-like"/>
    <property type="match status" value="3"/>
</dbReference>
<dbReference type="Gene3D" id="2.160.20.10">
    <property type="entry name" value="Single-stranded right-handed beta-helix, Pectin lyase-like"/>
    <property type="match status" value="1"/>
</dbReference>
<gene>
    <name evidence="1" type="ORF">C8D91_0851</name>
</gene>
<dbReference type="SMART" id="SM00710">
    <property type="entry name" value="PbH1"/>
    <property type="match status" value="10"/>
</dbReference>